<evidence type="ECO:0000313" key="9">
    <source>
        <dbReference type="EMBL" id="MFC3851336.1"/>
    </source>
</evidence>
<evidence type="ECO:0000256" key="4">
    <source>
        <dbReference type="ARBA" id="ARBA00022475"/>
    </source>
</evidence>
<feature type="transmembrane region" description="Helical" evidence="8">
    <location>
        <begin position="79"/>
        <end position="98"/>
    </location>
</feature>
<reference evidence="10" key="1">
    <citation type="journal article" date="2019" name="Int. J. Syst. Evol. Microbiol.">
        <title>The Global Catalogue of Microorganisms (GCM) 10K type strain sequencing project: providing services to taxonomists for standard genome sequencing and annotation.</title>
        <authorList>
            <consortium name="The Broad Institute Genomics Platform"/>
            <consortium name="The Broad Institute Genome Sequencing Center for Infectious Disease"/>
            <person name="Wu L."/>
            <person name="Ma J."/>
        </authorList>
    </citation>
    <scope>NUCLEOTIDE SEQUENCE [LARGE SCALE GENOMIC DNA]</scope>
    <source>
        <strain evidence="10">IBRC 10765</strain>
    </source>
</reference>
<dbReference type="Pfam" id="PF01925">
    <property type="entry name" value="TauE"/>
    <property type="match status" value="1"/>
</dbReference>
<name>A0ABV7ZT68_9GAMM</name>
<evidence type="ECO:0000256" key="5">
    <source>
        <dbReference type="ARBA" id="ARBA00022692"/>
    </source>
</evidence>
<dbReference type="PANTHER" id="PTHR30269:SF32">
    <property type="entry name" value="MEMBRANE TRANSPORTER PROTEIN-RELATED"/>
    <property type="match status" value="1"/>
</dbReference>
<protein>
    <recommendedName>
        <fullName evidence="8">Probable membrane transporter protein</fullName>
    </recommendedName>
</protein>
<feature type="transmembrane region" description="Helical" evidence="8">
    <location>
        <begin position="233"/>
        <end position="251"/>
    </location>
</feature>
<dbReference type="RefSeq" id="WP_380692476.1">
    <property type="nucleotide sequence ID" value="NZ_JBHRYR010000002.1"/>
</dbReference>
<dbReference type="InterPro" id="IPR052017">
    <property type="entry name" value="TSUP"/>
</dbReference>
<evidence type="ECO:0000313" key="10">
    <source>
        <dbReference type="Proteomes" id="UP001595617"/>
    </source>
</evidence>
<dbReference type="EMBL" id="JBHRYR010000002">
    <property type="protein sequence ID" value="MFC3851336.1"/>
    <property type="molecule type" value="Genomic_DNA"/>
</dbReference>
<gene>
    <name evidence="9" type="ORF">ACFOOG_00710</name>
</gene>
<evidence type="ECO:0000256" key="6">
    <source>
        <dbReference type="ARBA" id="ARBA00022989"/>
    </source>
</evidence>
<organism evidence="9 10">
    <name type="scientific">Saccharospirillum mangrovi</name>
    <dbReference type="NCBI Taxonomy" id="2161747"/>
    <lineage>
        <taxon>Bacteria</taxon>
        <taxon>Pseudomonadati</taxon>
        <taxon>Pseudomonadota</taxon>
        <taxon>Gammaproteobacteria</taxon>
        <taxon>Oceanospirillales</taxon>
        <taxon>Saccharospirillaceae</taxon>
        <taxon>Saccharospirillum</taxon>
    </lineage>
</organism>
<proteinExistence type="inferred from homology"/>
<keyword evidence="6 8" id="KW-1133">Transmembrane helix</keyword>
<evidence type="ECO:0000256" key="8">
    <source>
        <dbReference type="RuleBase" id="RU363041"/>
    </source>
</evidence>
<dbReference type="Proteomes" id="UP001595617">
    <property type="component" value="Unassembled WGS sequence"/>
</dbReference>
<evidence type="ECO:0000256" key="2">
    <source>
        <dbReference type="ARBA" id="ARBA00009142"/>
    </source>
</evidence>
<sequence length="254" mass="27610">MTFDYLLAVLPVLALTYIASGIVKGVTGFGMPFIAVPGAALALGIPITQAMAWVMISAFTTNSVQLIQNVRYWRIIREIWPLLLTMAAFMMASVQLLSVLRSEWLSIFLGVVIVVTISAQMLKKWDVQSDQRRRAYILSGAISGFSGGLTSFYGFPALQVMLASGMKKEEFIFSAGLLLFMGTTILTLGLSTQGLMTKQDGVMSLLLLFPAIIGLLIGQRVRRVLSPAGFSRVVMGVLLATGLSMFMRGVWGLL</sequence>
<feature type="transmembrane region" description="Helical" evidence="8">
    <location>
        <begin position="31"/>
        <end position="59"/>
    </location>
</feature>
<keyword evidence="3" id="KW-0813">Transport</keyword>
<comment type="caution">
    <text evidence="9">The sequence shown here is derived from an EMBL/GenBank/DDBJ whole genome shotgun (WGS) entry which is preliminary data.</text>
</comment>
<comment type="similarity">
    <text evidence="2 8">Belongs to the 4-toluene sulfonate uptake permease (TSUP) (TC 2.A.102) family.</text>
</comment>
<comment type="subcellular location">
    <subcellularLocation>
        <location evidence="1 8">Cell membrane</location>
        <topology evidence="1 8">Multi-pass membrane protein</topology>
    </subcellularLocation>
</comment>
<feature type="transmembrane region" description="Helical" evidence="8">
    <location>
        <begin position="171"/>
        <end position="190"/>
    </location>
</feature>
<evidence type="ECO:0000256" key="3">
    <source>
        <dbReference type="ARBA" id="ARBA00022448"/>
    </source>
</evidence>
<dbReference type="PANTHER" id="PTHR30269">
    <property type="entry name" value="TRANSMEMBRANE PROTEIN YFCA"/>
    <property type="match status" value="1"/>
</dbReference>
<keyword evidence="5 8" id="KW-0812">Transmembrane</keyword>
<keyword evidence="7 8" id="KW-0472">Membrane</keyword>
<keyword evidence="4 8" id="KW-1003">Cell membrane</keyword>
<feature type="transmembrane region" description="Helical" evidence="8">
    <location>
        <begin position="104"/>
        <end position="123"/>
    </location>
</feature>
<feature type="transmembrane region" description="Helical" evidence="8">
    <location>
        <begin position="135"/>
        <end position="155"/>
    </location>
</feature>
<dbReference type="InterPro" id="IPR002781">
    <property type="entry name" value="TM_pro_TauE-like"/>
</dbReference>
<evidence type="ECO:0000256" key="7">
    <source>
        <dbReference type="ARBA" id="ARBA00023136"/>
    </source>
</evidence>
<feature type="transmembrane region" description="Helical" evidence="8">
    <location>
        <begin position="202"/>
        <end position="221"/>
    </location>
</feature>
<accession>A0ABV7ZT68</accession>
<keyword evidence="10" id="KW-1185">Reference proteome</keyword>
<evidence type="ECO:0000256" key="1">
    <source>
        <dbReference type="ARBA" id="ARBA00004651"/>
    </source>
</evidence>